<reference evidence="2" key="2">
    <citation type="submission" date="2019-02" db="EMBL/GenBank/DDBJ databases">
        <title>Granulicella sibirica sp. nov., a psychrotolerant acidobacterium isolated from an organic soil layer in forested tundra, West Siberia.</title>
        <authorList>
            <person name="Oshkin I.Y."/>
            <person name="Kulichevskaya I.S."/>
            <person name="Rijpstra W.I.C."/>
            <person name="Sinninghe Damste J.S."/>
            <person name="Rakitin A.L."/>
            <person name="Ravin N.V."/>
            <person name="Dedysh S.N."/>
        </authorList>
    </citation>
    <scope>NUCLEOTIDE SEQUENCE [LARGE SCALE GENOMIC DNA]</scope>
    <source>
        <strain evidence="2">AF10</strain>
    </source>
</reference>
<dbReference type="EMBL" id="RDSM01000002">
    <property type="protein sequence ID" value="RXH56512.1"/>
    <property type="molecule type" value="Genomic_DNA"/>
</dbReference>
<dbReference type="OrthoDB" id="626916at2"/>
<evidence type="ECO:0000313" key="1">
    <source>
        <dbReference type="EMBL" id="RXH56512.1"/>
    </source>
</evidence>
<name>A0A4Q0T169_9BACT</name>
<gene>
    <name evidence="1" type="ORF">GRAN_3369</name>
</gene>
<dbReference type="RefSeq" id="WP_128913956.1">
    <property type="nucleotide sequence ID" value="NZ_RDSM01000002.1"/>
</dbReference>
<evidence type="ECO:0000313" key="2">
    <source>
        <dbReference type="Proteomes" id="UP000289437"/>
    </source>
</evidence>
<dbReference type="AlphaFoldDB" id="A0A4Q0T169"/>
<sequence>MITASNPDRLYDLLPAIYRTRDAESGYQLRALLQVISEQVNLVDADIARLYDNWFIETCQDWVVPYIGDLVGYAPLYQTGEPTPVNDQRAQLRERILIPRGDVANTVRLRRRKGTLAVLEELASTVAGWPSRATEFYRLLSYTQNINFLHLHRGRTVDIREGDALANLRGPFQHFAHGVDIRGIATSHSSELYNASDVGVFVWRLKSYTVTQAPALCLDEEGPNCFLFSVLGNDSQLFNRPQPTAGAASGKLNFPVPITRRDLAARKGVANYYGDGKSIAIWLDYPRKLVPSDQIVAADLTDWTYRPLPGNVAVDPVLGRIAFPPTTARRSTVWVSYSYGFSADMGGGEYGRPVSEAASSQLYLVGEQESFNHINDAIKQWQTDAPVNAVIEITDSGVYAEPVNLTLNAGQTLQLRAANRKRPVVRLLNWQTSQSDDLTITGAAAENGKPTSWFVMDGIIVTGRGVQVQGELAGLLIRHCTLVPGWGIDQCCEPTRPMEASLELDGDVACVRIEHSILGAIEVNRDEALYNPVTIHISDSILDATSEERVAIGAPEKLCANAVLDIRRTTVFGRIEARSFTLAENSIFMGAIRVCRRQQGCMRFCYVTEGSRTPPRCECQPELVETAAVALAKSEGLSLADRTNWPISERLRVRPQFNSVRYGNATYCQLADACATEITSGADDQSEMGAFHDLYQTQRASNLGARLDEYTPAGMTAGIRFAS</sequence>
<protein>
    <submittedName>
        <fullName evidence="1">Uncharacterized protein</fullName>
    </submittedName>
</protein>
<organism evidence="1 2">
    <name type="scientific">Granulicella sibirica</name>
    <dbReference type="NCBI Taxonomy" id="2479048"/>
    <lineage>
        <taxon>Bacteria</taxon>
        <taxon>Pseudomonadati</taxon>
        <taxon>Acidobacteriota</taxon>
        <taxon>Terriglobia</taxon>
        <taxon>Terriglobales</taxon>
        <taxon>Acidobacteriaceae</taxon>
        <taxon>Granulicella</taxon>
    </lineage>
</organism>
<comment type="caution">
    <text evidence="1">The sequence shown here is derived from an EMBL/GenBank/DDBJ whole genome shotgun (WGS) entry which is preliminary data.</text>
</comment>
<keyword evidence="2" id="KW-1185">Reference proteome</keyword>
<accession>A0A4Q0T169</accession>
<proteinExistence type="predicted"/>
<dbReference type="Proteomes" id="UP000289437">
    <property type="component" value="Unassembled WGS sequence"/>
</dbReference>
<reference evidence="1 2" key="1">
    <citation type="submission" date="2018-11" db="EMBL/GenBank/DDBJ databases">
        <authorList>
            <person name="Mardanov A.V."/>
            <person name="Ravin N.V."/>
            <person name="Dedysh S.N."/>
        </authorList>
    </citation>
    <scope>NUCLEOTIDE SEQUENCE [LARGE SCALE GENOMIC DNA]</scope>
    <source>
        <strain evidence="1 2">AF10</strain>
    </source>
</reference>